<dbReference type="RefSeq" id="XP_018494791.1">
    <property type="nucleotide sequence ID" value="XM_018639275.1"/>
</dbReference>
<evidence type="ECO:0000256" key="11">
    <source>
        <dbReference type="RuleBase" id="RU000304"/>
    </source>
</evidence>
<keyword evidence="5 10" id="KW-0547">Nucleotide-binding</keyword>
<comment type="similarity">
    <text evidence="1">Belongs to the protein kinase superfamily. STE Ser/Thr protein kinase family. STE20 subfamily.</text>
</comment>
<keyword evidence="3 11" id="KW-0723">Serine/threonine-protein kinase</keyword>
<reference evidence="14" key="1">
    <citation type="submission" date="2025-08" db="UniProtKB">
        <authorList>
            <consortium name="RefSeq"/>
        </authorList>
    </citation>
    <scope>IDENTIFICATION</scope>
</reference>
<evidence type="ECO:0000259" key="12">
    <source>
        <dbReference type="PROSITE" id="PS50011"/>
    </source>
</evidence>
<keyword evidence="7 10" id="KW-0067">ATP-binding</keyword>
<evidence type="ECO:0000313" key="14">
    <source>
        <dbReference type="RefSeq" id="XP_018494791.1"/>
    </source>
</evidence>
<dbReference type="GO" id="GO:0005737">
    <property type="term" value="C:cytoplasm"/>
    <property type="evidence" value="ECO:0007669"/>
    <property type="project" value="TreeGrafter"/>
</dbReference>
<dbReference type="SMART" id="SM00220">
    <property type="entry name" value="S_TKc"/>
    <property type="match status" value="1"/>
</dbReference>
<dbReference type="GO" id="GO:0005524">
    <property type="term" value="F:ATP binding"/>
    <property type="evidence" value="ECO:0007669"/>
    <property type="project" value="UniProtKB-UniRule"/>
</dbReference>
<organism evidence="13 14">
    <name type="scientific">Galendromus occidentalis</name>
    <name type="common">western predatory mite</name>
    <dbReference type="NCBI Taxonomy" id="34638"/>
    <lineage>
        <taxon>Eukaryota</taxon>
        <taxon>Metazoa</taxon>
        <taxon>Ecdysozoa</taxon>
        <taxon>Arthropoda</taxon>
        <taxon>Chelicerata</taxon>
        <taxon>Arachnida</taxon>
        <taxon>Acari</taxon>
        <taxon>Parasitiformes</taxon>
        <taxon>Mesostigmata</taxon>
        <taxon>Gamasina</taxon>
        <taxon>Phytoseioidea</taxon>
        <taxon>Phytoseiidae</taxon>
        <taxon>Typhlodrominae</taxon>
        <taxon>Galendromus</taxon>
    </lineage>
</organism>
<proteinExistence type="inferred from homology"/>
<dbReference type="InterPro" id="IPR011009">
    <property type="entry name" value="Kinase-like_dom_sf"/>
</dbReference>
<evidence type="ECO:0000256" key="2">
    <source>
        <dbReference type="ARBA" id="ARBA00012513"/>
    </source>
</evidence>
<dbReference type="PROSITE" id="PS00108">
    <property type="entry name" value="PROTEIN_KINASE_ST"/>
    <property type="match status" value="1"/>
</dbReference>
<dbReference type="Gene3D" id="1.10.510.10">
    <property type="entry name" value="Transferase(Phosphotransferase) domain 1"/>
    <property type="match status" value="1"/>
</dbReference>
<comment type="catalytic activity">
    <reaction evidence="9">
        <text>L-seryl-[protein] + ATP = O-phospho-L-seryl-[protein] + ADP + H(+)</text>
        <dbReference type="Rhea" id="RHEA:17989"/>
        <dbReference type="Rhea" id="RHEA-COMP:9863"/>
        <dbReference type="Rhea" id="RHEA-COMP:11604"/>
        <dbReference type="ChEBI" id="CHEBI:15378"/>
        <dbReference type="ChEBI" id="CHEBI:29999"/>
        <dbReference type="ChEBI" id="CHEBI:30616"/>
        <dbReference type="ChEBI" id="CHEBI:83421"/>
        <dbReference type="ChEBI" id="CHEBI:456216"/>
        <dbReference type="EC" id="2.7.11.1"/>
    </reaction>
</comment>
<dbReference type="InterPro" id="IPR017441">
    <property type="entry name" value="Protein_kinase_ATP_BS"/>
</dbReference>
<dbReference type="AlphaFoldDB" id="A0AAJ7L4P5"/>
<feature type="binding site" evidence="10">
    <location>
        <position position="120"/>
    </location>
    <ligand>
        <name>ATP</name>
        <dbReference type="ChEBI" id="CHEBI:30616"/>
    </ligand>
</feature>
<dbReference type="GO" id="GO:0004674">
    <property type="term" value="F:protein serine/threonine kinase activity"/>
    <property type="evidence" value="ECO:0007669"/>
    <property type="project" value="UniProtKB-KW"/>
</dbReference>
<evidence type="ECO:0000313" key="13">
    <source>
        <dbReference type="Proteomes" id="UP000694867"/>
    </source>
</evidence>
<dbReference type="Pfam" id="PF00069">
    <property type="entry name" value="Pkinase"/>
    <property type="match status" value="1"/>
</dbReference>
<evidence type="ECO:0000256" key="9">
    <source>
        <dbReference type="ARBA" id="ARBA00048679"/>
    </source>
</evidence>
<dbReference type="GeneID" id="100907027"/>
<dbReference type="PROSITE" id="PS00107">
    <property type="entry name" value="PROTEIN_KINASE_ATP"/>
    <property type="match status" value="1"/>
</dbReference>
<dbReference type="PROSITE" id="PS50011">
    <property type="entry name" value="PROTEIN_KINASE_DOM"/>
    <property type="match status" value="1"/>
</dbReference>
<name>A0AAJ7L4P5_9ACAR</name>
<dbReference type="PANTHER" id="PTHR48012:SF10">
    <property type="entry name" value="FI20177P1"/>
    <property type="match status" value="1"/>
</dbReference>
<evidence type="ECO:0000256" key="8">
    <source>
        <dbReference type="ARBA" id="ARBA00047899"/>
    </source>
</evidence>
<evidence type="ECO:0000256" key="1">
    <source>
        <dbReference type="ARBA" id="ARBA00008874"/>
    </source>
</evidence>
<comment type="catalytic activity">
    <reaction evidence="8">
        <text>L-threonyl-[protein] + ATP = O-phospho-L-threonyl-[protein] + ADP + H(+)</text>
        <dbReference type="Rhea" id="RHEA:46608"/>
        <dbReference type="Rhea" id="RHEA-COMP:11060"/>
        <dbReference type="Rhea" id="RHEA-COMP:11605"/>
        <dbReference type="ChEBI" id="CHEBI:15378"/>
        <dbReference type="ChEBI" id="CHEBI:30013"/>
        <dbReference type="ChEBI" id="CHEBI:30616"/>
        <dbReference type="ChEBI" id="CHEBI:61977"/>
        <dbReference type="ChEBI" id="CHEBI:456216"/>
        <dbReference type="EC" id="2.7.11.1"/>
    </reaction>
</comment>
<evidence type="ECO:0000256" key="10">
    <source>
        <dbReference type="PROSITE-ProRule" id="PRU10141"/>
    </source>
</evidence>
<dbReference type="InterPro" id="IPR050629">
    <property type="entry name" value="STE20/SPS1-PAK"/>
</dbReference>
<accession>A0AAJ7L4P5</accession>
<keyword evidence="13" id="KW-1185">Reference proteome</keyword>
<dbReference type="EC" id="2.7.11.1" evidence="2"/>
<dbReference type="InterPro" id="IPR000719">
    <property type="entry name" value="Prot_kinase_dom"/>
</dbReference>
<dbReference type="SUPFAM" id="SSF56112">
    <property type="entry name" value="Protein kinase-like (PK-like)"/>
    <property type="match status" value="1"/>
</dbReference>
<feature type="domain" description="Protein kinase" evidence="12">
    <location>
        <begin position="91"/>
        <end position="375"/>
    </location>
</feature>
<evidence type="ECO:0000256" key="6">
    <source>
        <dbReference type="ARBA" id="ARBA00022777"/>
    </source>
</evidence>
<protein>
    <recommendedName>
        <fullName evidence="2">non-specific serine/threonine protein kinase</fullName>
        <ecNumber evidence="2">2.7.11.1</ecNumber>
    </recommendedName>
</protein>
<keyword evidence="4" id="KW-0808">Transferase</keyword>
<gene>
    <name evidence="14" type="primary">LOC100907027</name>
</gene>
<evidence type="ECO:0000256" key="4">
    <source>
        <dbReference type="ARBA" id="ARBA00022679"/>
    </source>
</evidence>
<dbReference type="Proteomes" id="UP000694867">
    <property type="component" value="Unplaced"/>
</dbReference>
<dbReference type="InterPro" id="IPR008271">
    <property type="entry name" value="Ser/Thr_kinase_AS"/>
</dbReference>
<evidence type="ECO:0000256" key="3">
    <source>
        <dbReference type="ARBA" id="ARBA00022527"/>
    </source>
</evidence>
<dbReference type="KEGG" id="goe:100907027"/>
<evidence type="ECO:0000256" key="7">
    <source>
        <dbReference type="ARBA" id="ARBA00022840"/>
    </source>
</evidence>
<sequence>MVHCKNDPTDAENGLAGLPDEWKYALRILEDDTVPEAKRTSVFKKLKKIPTATLKKEMVIFKGGGKAELAKEELFRFLKDCSKQGSPEDFYDVIHKIGHGTYGDVYLAKDKSSNVEVALKQCSPVHAKTAYNFYLTEMVVLSVLSHANIVKSFACYYAAPLEAKTKPKLKDVQVPFLIMELMDGSLAEVLDFLDDEGSYLEANIVLFVIREILAGVSFLHKRGIFHRDLKSDNVLLGSNGSVKVADFGLAARFACPENEFHGLTGTTLWMAPEICRIETDVENGESGSHLLTYTYKADIWSIGIILIELLDGKPPYMDLWEKDEKLEIKRKIVHEPAIRPERKVSKGMNSIIEAMLNKDPSKRLDCVEILKNPVFNSAAKREQFAPFVQSMIESFNLNEK</sequence>
<dbReference type="PANTHER" id="PTHR48012">
    <property type="entry name" value="STERILE20-LIKE KINASE, ISOFORM B-RELATED"/>
    <property type="match status" value="1"/>
</dbReference>
<evidence type="ECO:0000256" key="5">
    <source>
        <dbReference type="ARBA" id="ARBA00022741"/>
    </source>
</evidence>
<keyword evidence="6 14" id="KW-0418">Kinase</keyword>